<evidence type="ECO:0000313" key="2">
    <source>
        <dbReference type="EMBL" id="RSH82492.1"/>
    </source>
</evidence>
<organism evidence="2 3">
    <name type="scientific">Apiotrichum porosum</name>
    <dbReference type="NCBI Taxonomy" id="105984"/>
    <lineage>
        <taxon>Eukaryota</taxon>
        <taxon>Fungi</taxon>
        <taxon>Dikarya</taxon>
        <taxon>Basidiomycota</taxon>
        <taxon>Agaricomycotina</taxon>
        <taxon>Tremellomycetes</taxon>
        <taxon>Trichosporonales</taxon>
        <taxon>Trichosporonaceae</taxon>
        <taxon>Apiotrichum</taxon>
    </lineage>
</organism>
<comment type="caution">
    <text evidence="2">The sequence shown here is derived from an EMBL/GenBank/DDBJ whole genome shotgun (WGS) entry which is preliminary data.</text>
</comment>
<evidence type="ECO:0000313" key="3">
    <source>
        <dbReference type="Proteomes" id="UP000279236"/>
    </source>
</evidence>
<feature type="region of interest" description="Disordered" evidence="1">
    <location>
        <begin position="1"/>
        <end position="122"/>
    </location>
</feature>
<dbReference type="SUPFAM" id="SSF54928">
    <property type="entry name" value="RNA-binding domain, RBD"/>
    <property type="match status" value="1"/>
</dbReference>
<evidence type="ECO:0008006" key="4">
    <source>
        <dbReference type="Google" id="ProtNLM"/>
    </source>
</evidence>
<dbReference type="Gene3D" id="3.30.70.330">
    <property type="match status" value="1"/>
</dbReference>
<name>A0A427XUI0_9TREE</name>
<dbReference type="OrthoDB" id="6159137at2759"/>
<gene>
    <name evidence="2" type="ORF">EHS24_007472</name>
</gene>
<feature type="region of interest" description="Disordered" evidence="1">
    <location>
        <begin position="239"/>
        <end position="315"/>
    </location>
</feature>
<dbReference type="InterPro" id="IPR035979">
    <property type="entry name" value="RBD_domain_sf"/>
</dbReference>
<protein>
    <recommendedName>
        <fullName evidence="4">RRM domain-containing protein</fullName>
    </recommendedName>
</protein>
<feature type="compositionally biased region" description="Low complexity" evidence="1">
    <location>
        <begin position="290"/>
        <end position="315"/>
    </location>
</feature>
<dbReference type="GO" id="GO:0003676">
    <property type="term" value="F:nucleic acid binding"/>
    <property type="evidence" value="ECO:0007669"/>
    <property type="project" value="InterPro"/>
</dbReference>
<accession>A0A427XUI0</accession>
<reference evidence="2 3" key="1">
    <citation type="submission" date="2018-11" db="EMBL/GenBank/DDBJ databases">
        <title>Genome sequence of Apiotrichum porosum DSM 27194.</title>
        <authorList>
            <person name="Aliyu H."/>
            <person name="Gorte O."/>
            <person name="Ochsenreither K."/>
        </authorList>
    </citation>
    <scope>NUCLEOTIDE SEQUENCE [LARGE SCALE GENOMIC DNA]</scope>
    <source>
        <strain evidence="2 3">DSM 27194</strain>
    </source>
</reference>
<feature type="region of interest" description="Disordered" evidence="1">
    <location>
        <begin position="135"/>
        <end position="155"/>
    </location>
</feature>
<dbReference type="RefSeq" id="XP_028476724.1">
    <property type="nucleotide sequence ID" value="XM_028622831.1"/>
</dbReference>
<dbReference type="InterPro" id="IPR012677">
    <property type="entry name" value="Nucleotide-bd_a/b_plait_sf"/>
</dbReference>
<dbReference type="EMBL" id="RSCE01000005">
    <property type="protein sequence ID" value="RSH82492.1"/>
    <property type="molecule type" value="Genomic_DNA"/>
</dbReference>
<dbReference type="AlphaFoldDB" id="A0A427XUI0"/>
<dbReference type="GeneID" id="39592015"/>
<keyword evidence="3" id="KW-1185">Reference proteome</keyword>
<feature type="compositionally biased region" description="Gly residues" evidence="1">
    <location>
        <begin position="251"/>
        <end position="261"/>
    </location>
</feature>
<dbReference type="STRING" id="105984.A0A427XUI0"/>
<evidence type="ECO:0000256" key="1">
    <source>
        <dbReference type="SAM" id="MobiDB-lite"/>
    </source>
</evidence>
<sequence>MSRSSSKPYSRDASRPSTDSQWKHDLHNTVRGTLADRLGTTTRKSGSGSNGPGGSLLDRLSGGAGKELLPANSSSKGGKMHADTPSTSTSANAGRELLPSKAARPVRSSRPRGAGRVDPSAHPLLAQSLGALSGDRRGTVARSPPSPPTPAVGGGGVTIMGAAGLTVVRVEHLARGTTADDVKSAFAPTPILSAKIVSGSRDATATVELEIADRASADALIAQYDGVAADGEILKLTVVRPRSPPARGQSGRAGGGGGGGLSSRIEPKARPVPSSGKMYSDQIAEPRPAPQARPAAQPQSQSQRQPSLAARLGRR</sequence>
<dbReference type="Proteomes" id="UP000279236">
    <property type="component" value="Unassembled WGS sequence"/>
</dbReference>
<proteinExistence type="predicted"/>